<accession>A0A2U1N713</accession>
<dbReference type="AlphaFoldDB" id="A0A2U1N713"/>
<proteinExistence type="predicted"/>
<dbReference type="PANTHER" id="PTHR46368">
    <property type="match status" value="1"/>
</dbReference>
<evidence type="ECO:0000313" key="2">
    <source>
        <dbReference type="Proteomes" id="UP000245207"/>
    </source>
</evidence>
<dbReference type="EMBL" id="PKPP01003475">
    <property type="protein sequence ID" value="PWA69267.1"/>
    <property type="molecule type" value="Genomic_DNA"/>
</dbReference>
<dbReference type="Gene3D" id="3.30.360.10">
    <property type="entry name" value="Dihydrodipicolinate Reductase, domain 2"/>
    <property type="match status" value="1"/>
</dbReference>
<dbReference type="PANTHER" id="PTHR46368:SF19">
    <property type="entry name" value="GFO_IDH_MOCA-LIKE OXIDOREDUCTASE N-TERMINAL DOMAIN-CONTAINING PROTEIN"/>
    <property type="match status" value="1"/>
</dbReference>
<dbReference type="Proteomes" id="UP000245207">
    <property type="component" value="Unassembled WGS sequence"/>
</dbReference>
<dbReference type="SUPFAM" id="SSF55347">
    <property type="entry name" value="Glyceraldehyde-3-phosphate dehydrogenase-like, C-terminal domain"/>
    <property type="match status" value="1"/>
</dbReference>
<evidence type="ECO:0000313" key="1">
    <source>
        <dbReference type="EMBL" id="PWA69267.1"/>
    </source>
</evidence>
<dbReference type="STRING" id="35608.A0A2U1N713"/>
<comment type="caution">
    <text evidence="1">The sequence shown here is derived from an EMBL/GenBank/DDBJ whole genome shotgun (WGS) entry which is preliminary data.</text>
</comment>
<organism evidence="1 2">
    <name type="scientific">Artemisia annua</name>
    <name type="common">Sweet wormwood</name>
    <dbReference type="NCBI Taxonomy" id="35608"/>
    <lineage>
        <taxon>Eukaryota</taxon>
        <taxon>Viridiplantae</taxon>
        <taxon>Streptophyta</taxon>
        <taxon>Embryophyta</taxon>
        <taxon>Tracheophyta</taxon>
        <taxon>Spermatophyta</taxon>
        <taxon>Magnoliopsida</taxon>
        <taxon>eudicotyledons</taxon>
        <taxon>Gunneridae</taxon>
        <taxon>Pentapetalae</taxon>
        <taxon>asterids</taxon>
        <taxon>campanulids</taxon>
        <taxon>Asterales</taxon>
        <taxon>Asteraceae</taxon>
        <taxon>Asteroideae</taxon>
        <taxon>Anthemideae</taxon>
        <taxon>Artemisiinae</taxon>
        <taxon>Artemisia</taxon>
    </lineage>
</organism>
<name>A0A2U1N713_ARTAN</name>
<protein>
    <submittedName>
        <fullName evidence="1">Uncharacterized protein</fullName>
    </submittedName>
</protein>
<gene>
    <name evidence="1" type="ORF">CTI12_AA298900</name>
</gene>
<dbReference type="OrthoDB" id="1654262at2759"/>
<sequence>MFVNVEFLYVHSNISYIGEGDFLKKDIRVNPDLDSLGALGDTVTAFRDPEYNELGVILSCGASLSWNEGGKVAKFYCSFLSNLSMDITALGTKGNFRVHDFVIPFNEKVGPFYAVANSRWAELSIGCIPEPSELKITTDLPQEALMVQEFAQLVKGIRNGEAKPEKKWPILSRKTQVVVDAVITSIKNSFEPVEVVY</sequence>
<keyword evidence="2" id="KW-1185">Reference proteome</keyword>
<reference evidence="1 2" key="1">
    <citation type="journal article" date="2018" name="Mol. Plant">
        <title>The genome of Artemisia annua provides insight into the evolution of Asteraceae family and artemisinin biosynthesis.</title>
        <authorList>
            <person name="Shen Q."/>
            <person name="Zhang L."/>
            <person name="Liao Z."/>
            <person name="Wang S."/>
            <person name="Yan T."/>
            <person name="Shi P."/>
            <person name="Liu M."/>
            <person name="Fu X."/>
            <person name="Pan Q."/>
            <person name="Wang Y."/>
            <person name="Lv Z."/>
            <person name="Lu X."/>
            <person name="Zhang F."/>
            <person name="Jiang W."/>
            <person name="Ma Y."/>
            <person name="Chen M."/>
            <person name="Hao X."/>
            <person name="Li L."/>
            <person name="Tang Y."/>
            <person name="Lv G."/>
            <person name="Zhou Y."/>
            <person name="Sun X."/>
            <person name="Brodelius P.E."/>
            <person name="Rose J.K.C."/>
            <person name="Tang K."/>
        </authorList>
    </citation>
    <scope>NUCLEOTIDE SEQUENCE [LARGE SCALE GENOMIC DNA]</scope>
    <source>
        <strain evidence="2">cv. Huhao1</strain>
        <tissue evidence="1">Leaf</tissue>
    </source>
</reference>